<dbReference type="OrthoDB" id="7428934at2"/>
<sequence>MFDLGAMSAGGLLLLLLGLLIWIVLLVWLSERILRFIGLRTAWGPLDPRNMIGAFLLLTGAIHLGNYGLDLIEQSMSDGANTASLTFPSAFLIGSVAIGVGIAAVRHWQRQKK</sequence>
<dbReference type="RefSeq" id="WP_160612933.1">
    <property type="nucleotide sequence ID" value="NZ_JAUFQM010000001.1"/>
</dbReference>
<evidence type="ECO:0000313" key="3">
    <source>
        <dbReference type="Proteomes" id="UP000460290"/>
    </source>
</evidence>
<accession>A0A844Z437</accession>
<keyword evidence="1" id="KW-1133">Transmembrane helix</keyword>
<feature type="transmembrane region" description="Helical" evidence="1">
    <location>
        <begin position="6"/>
        <end position="29"/>
    </location>
</feature>
<dbReference type="Proteomes" id="UP000460290">
    <property type="component" value="Unassembled WGS sequence"/>
</dbReference>
<keyword evidence="1" id="KW-0812">Transmembrane</keyword>
<feature type="transmembrane region" description="Helical" evidence="1">
    <location>
        <begin position="50"/>
        <end position="69"/>
    </location>
</feature>
<gene>
    <name evidence="2" type="ORF">GRI35_03745</name>
</gene>
<name>A0A844Z437_9SPHN</name>
<organism evidence="2 3">
    <name type="scientific">Pontixanthobacter aestiaquae</name>
    <dbReference type="NCBI Taxonomy" id="1509367"/>
    <lineage>
        <taxon>Bacteria</taxon>
        <taxon>Pseudomonadati</taxon>
        <taxon>Pseudomonadota</taxon>
        <taxon>Alphaproteobacteria</taxon>
        <taxon>Sphingomonadales</taxon>
        <taxon>Erythrobacteraceae</taxon>
        <taxon>Pontixanthobacter</taxon>
    </lineage>
</organism>
<dbReference type="EMBL" id="WTYZ01000001">
    <property type="protein sequence ID" value="MXO82488.1"/>
    <property type="molecule type" value="Genomic_DNA"/>
</dbReference>
<protein>
    <submittedName>
        <fullName evidence="2">Uncharacterized protein</fullName>
    </submittedName>
</protein>
<evidence type="ECO:0000313" key="2">
    <source>
        <dbReference type="EMBL" id="MXO82488.1"/>
    </source>
</evidence>
<keyword evidence="1" id="KW-0472">Membrane</keyword>
<evidence type="ECO:0000256" key="1">
    <source>
        <dbReference type="SAM" id="Phobius"/>
    </source>
</evidence>
<feature type="transmembrane region" description="Helical" evidence="1">
    <location>
        <begin position="89"/>
        <end position="108"/>
    </location>
</feature>
<reference evidence="2 3" key="1">
    <citation type="submission" date="2019-12" db="EMBL/GenBank/DDBJ databases">
        <title>Genomic-based taxomic classification of the family Erythrobacteraceae.</title>
        <authorList>
            <person name="Xu L."/>
        </authorList>
    </citation>
    <scope>NUCLEOTIDE SEQUENCE [LARGE SCALE GENOMIC DNA]</scope>
    <source>
        <strain evidence="2 3">KCTC 42006</strain>
    </source>
</reference>
<proteinExistence type="predicted"/>
<keyword evidence="3" id="KW-1185">Reference proteome</keyword>
<comment type="caution">
    <text evidence="2">The sequence shown here is derived from an EMBL/GenBank/DDBJ whole genome shotgun (WGS) entry which is preliminary data.</text>
</comment>
<dbReference type="AlphaFoldDB" id="A0A844Z437"/>